<dbReference type="InterPro" id="IPR043129">
    <property type="entry name" value="ATPase_NBD"/>
</dbReference>
<dbReference type="InterPro" id="IPR000905">
    <property type="entry name" value="Gcp-like_dom"/>
</dbReference>
<dbReference type="NCBIfam" id="TIGR03725">
    <property type="entry name" value="T6A_YeaZ"/>
    <property type="match status" value="1"/>
</dbReference>
<dbReference type="InterPro" id="IPR022496">
    <property type="entry name" value="T6A_TsaB"/>
</dbReference>
<reference evidence="3" key="1">
    <citation type="submission" date="2012-06" db="EMBL/GenBank/DDBJ databases">
        <title>The complete genome of Flexibacter litoralis DSM 6794.</title>
        <authorList>
            <person name="Lucas S."/>
            <person name="Copeland A."/>
            <person name="Lapidus A."/>
            <person name="Glavina del Rio T."/>
            <person name="Dalin E."/>
            <person name="Tice H."/>
            <person name="Bruce D."/>
            <person name="Goodwin L."/>
            <person name="Pitluck S."/>
            <person name="Peters L."/>
            <person name="Ovchinnikova G."/>
            <person name="Lu M."/>
            <person name="Kyrpides N."/>
            <person name="Mavromatis K."/>
            <person name="Ivanova N."/>
            <person name="Brettin T."/>
            <person name="Detter J.C."/>
            <person name="Han C."/>
            <person name="Larimer F."/>
            <person name="Land M."/>
            <person name="Hauser L."/>
            <person name="Markowitz V."/>
            <person name="Cheng J.-F."/>
            <person name="Hugenholtz P."/>
            <person name="Woyke T."/>
            <person name="Wu D."/>
            <person name="Spring S."/>
            <person name="Lang E."/>
            <person name="Kopitz M."/>
            <person name="Brambilla E."/>
            <person name="Klenk H.-P."/>
            <person name="Eisen J.A."/>
        </authorList>
    </citation>
    <scope>NUCLEOTIDE SEQUENCE [LARGE SCALE GENOMIC DNA]</scope>
    <source>
        <strain evidence="3">ATCC 23117 / DSM 6794 / NBRC 15988 / NCIMB 1366 / Sio-4</strain>
    </source>
</reference>
<gene>
    <name evidence="2" type="ordered locus">Fleli_0556</name>
</gene>
<dbReference type="GO" id="GO:0002949">
    <property type="term" value="P:tRNA threonylcarbamoyladenosine modification"/>
    <property type="evidence" value="ECO:0007669"/>
    <property type="project" value="InterPro"/>
</dbReference>
<evidence type="ECO:0000259" key="1">
    <source>
        <dbReference type="Pfam" id="PF00814"/>
    </source>
</evidence>
<dbReference type="CDD" id="cd24032">
    <property type="entry name" value="ASKHA_NBD_TsaB"/>
    <property type="match status" value="1"/>
</dbReference>
<dbReference type="GO" id="GO:0005829">
    <property type="term" value="C:cytosol"/>
    <property type="evidence" value="ECO:0007669"/>
    <property type="project" value="TreeGrafter"/>
</dbReference>
<evidence type="ECO:0000313" key="2">
    <source>
        <dbReference type="EMBL" id="AFM03023.1"/>
    </source>
</evidence>
<dbReference type="OrthoDB" id="9784166at2"/>
<dbReference type="PATRIC" id="fig|880071.3.peg.525"/>
<keyword evidence="3" id="KW-1185">Reference proteome</keyword>
<dbReference type="Proteomes" id="UP000006054">
    <property type="component" value="Chromosome"/>
</dbReference>
<dbReference type="SUPFAM" id="SSF53067">
    <property type="entry name" value="Actin-like ATPase domain"/>
    <property type="match status" value="2"/>
</dbReference>
<dbReference type="Gene3D" id="3.30.420.40">
    <property type="match status" value="2"/>
</dbReference>
<dbReference type="eggNOG" id="COG1214">
    <property type="taxonomic scope" value="Bacteria"/>
</dbReference>
<feature type="domain" description="Gcp-like" evidence="1">
    <location>
        <begin position="32"/>
        <end position="155"/>
    </location>
</feature>
<dbReference type="STRING" id="880071.Fleli_0556"/>
<protein>
    <submittedName>
        <fullName evidence="2">Universal bacterial protein YeaZ</fullName>
    </submittedName>
</protein>
<dbReference type="KEGG" id="fli:Fleli_0556"/>
<name>I4AGD8_BERLS</name>
<dbReference type="EMBL" id="CP003345">
    <property type="protein sequence ID" value="AFM03023.1"/>
    <property type="molecule type" value="Genomic_DNA"/>
</dbReference>
<dbReference type="Pfam" id="PF00814">
    <property type="entry name" value="TsaD"/>
    <property type="match status" value="1"/>
</dbReference>
<accession>I4AGD8</accession>
<evidence type="ECO:0000313" key="3">
    <source>
        <dbReference type="Proteomes" id="UP000006054"/>
    </source>
</evidence>
<sequence length="244" mass="27147">MILSIETSIHICSIALHDLEGNLLALHELHEQRKHAERLTLLVEAVLKTTQTKFSDLKAIAVGSGAGSYTGLRIGVSTAKGLCTGLDIPLIGIPSLQAWALSMTSLAKDLSEQIKDEKDTNYLICPLMDARRMEVFTAIFDVESNYVLNDTALVIDEHSFENELAENKILFFGDNEEKLNKCKAVIDNPNAIFISNKLPSAKEIGKLAIDKFNNQDFEDLAYFEPNYGKEFYTTAKKLAVTNYQ</sequence>
<dbReference type="HOGENOM" id="CLU_064886_1_0_10"/>
<dbReference type="PANTHER" id="PTHR11735:SF11">
    <property type="entry name" value="TRNA THREONYLCARBAMOYLADENOSINE BIOSYNTHESIS PROTEIN TSAB"/>
    <property type="match status" value="1"/>
</dbReference>
<proteinExistence type="predicted"/>
<dbReference type="RefSeq" id="WP_014796483.1">
    <property type="nucleotide sequence ID" value="NC_018018.1"/>
</dbReference>
<dbReference type="PANTHER" id="PTHR11735">
    <property type="entry name" value="TRNA N6-ADENOSINE THREONYLCARBAMOYLTRANSFERASE"/>
    <property type="match status" value="1"/>
</dbReference>
<organism evidence="2 3">
    <name type="scientific">Bernardetia litoralis (strain ATCC 23117 / DSM 6794 / NBRC 15988 / NCIMB 1366 / Fx l1 / Sio-4)</name>
    <name type="common">Flexibacter litoralis</name>
    <dbReference type="NCBI Taxonomy" id="880071"/>
    <lineage>
        <taxon>Bacteria</taxon>
        <taxon>Pseudomonadati</taxon>
        <taxon>Bacteroidota</taxon>
        <taxon>Cytophagia</taxon>
        <taxon>Cytophagales</taxon>
        <taxon>Bernardetiaceae</taxon>
        <taxon>Bernardetia</taxon>
    </lineage>
</organism>
<dbReference type="AlphaFoldDB" id="I4AGD8"/>